<dbReference type="RefSeq" id="WP_166699002.1">
    <property type="nucleotide sequence ID" value="NZ_JAAQTL010000001.1"/>
</dbReference>
<feature type="region of interest" description="Disordered" evidence="1">
    <location>
        <begin position="1"/>
        <end position="24"/>
    </location>
</feature>
<comment type="caution">
    <text evidence="2">The sequence shown here is derived from an EMBL/GenBank/DDBJ whole genome shotgun (WGS) entry which is preliminary data.</text>
</comment>
<dbReference type="InterPro" id="IPR023159">
    <property type="entry name" value="SO1590-like_sf"/>
</dbReference>
<dbReference type="InterPro" id="IPR021607">
    <property type="entry name" value="DUF3224"/>
</dbReference>
<dbReference type="Proteomes" id="UP000518878">
    <property type="component" value="Unassembled WGS sequence"/>
</dbReference>
<keyword evidence="3" id="KW-1185">Reference proteome</keyword>
<evidence type="ECO:0000313" key="3">
    <source>
        <dbReference type="Proteomes" id="UP000518878"/>
    </source>
</evidence>
<dbReference type="SUPFAM" id="SSF159238">
    <property type="entry name" value="SO1590-like"/>
    <property type="match status" value="1"/>
</dbReference>
<dbReference type="AlphaFoldDB" id="A0A7X5TQ81"/>
<proteinExistence type="predicted"/>
<accession>A0A7X5TQ81</accession>
<gene>
    <name evidence="2" type="ORF">HBF32_07175</name>
</gene>
<evidence type="ECO:0000256" key="1">
    <source>
        <dbReference type="SAM" id="MobiDB-lite"/>
    </source>
</evidence>
<sequence>MSSHAKGPFQVTLTPAGAPDEGDGSSLGALTIAKVFHGDLEGTSRGTMLTASSTGTPGSAAYVAVERVDGVLGGKHGSFSLVHRGVMSGAGRDLVITIVPDSGAGELTGISGSMTIAIAEGGAHSYELSYTLP</sequence>
<protein>
    <submittedName>
        <fullName evidence="2">DUF3224 domain-containing protein</fullName>
    </submittedName>
</protein>
<dbReference type="Pfam" id="PF11528">
    <property type="entry name" value="DUF3224"/>
    <property type="match status" value="1"/>
</dbReference>
<reference evidence="2 3" key="1">
    <citation type="journal article" date="2006" name="Int. J. Syst. Evol. Microbiol.">
        <title>Dyella yeojuensis sp. nov., isolated from greenhouse soil in Korea.</title>
        <authorList>
            <person name="Kim B.Y."/>
            <person name="Weon H.Y."/>
            <person name="Lee K.H."/>
            <person name="Seok S.J."/>
            <person name="Kwon S.W."/>
            <person name="Go S.J."/>
            <person name="Stackebrandt E."/>
        </authorList>
    </citation>
    <scope>NUCLEOTIDE SEQUENCE [LARGE SCALE GENOMIC DNA]</scope>
    <source>
        <strain evidence="2 3">DSM 17673</strain>
    </source>
</reference>
<organism evidence="2 3">
    <name type="scientific">Luteibacter yeojuensis</name>
    <dbReference type="NCBI Taxonomy" id="345309"/>
    <lineage>
        <taxon>Bacteria</taxon>
        <taxon>Pseudomonadati</taxon>
        <taxon>Pseudomonadota</taxon>
        <taxon>Gammaproteobacteria</taxon>
        <taxon>Lysobacterales</taxon>
        <taxon>Rhodanobacteraceae</taxon>
        <taxon>Luteibacter</taxon>
    </lineage>
</organism>
<dbReference type="EMBL" id="JAAQTL010000001">
    <property type="protein sequence ID" value="NID15242.1"/>
    <property type="molecule type" value="Genomic_DNA"/>
</dbReference>
<evidence type="ECO:0000313" key="2">
    <source>
        <dbReference type="EMBL" id="NID15242.1"/>
    </source>
</evidence>
<name>A0A7X5TQ81_9GAMM</name>
<dbReference type="Gene3D" id="2.40.350.10">
    <property type="entry name" value="SO1590-like"/>
    <property type="match status" value="1"/>
</dbReference>